<keyword evidence="1" id="KW-0472">Membrane</keyword>
<sequence length="38" mass="4210">MSRQTYPAPFDSDIRIDYALIAIGVGAAVFAFIYLMLV</sequence>
<proteinExistence type="predicted"/>
<keyword evidence="1" id="KW-0812">Transmembrane</keyword>
<dbReference type="EMBL" id="JAZHRV010000001">
    <property type="protein sequence ID" value="MEH2555105.1"/>
    <property type="molecule type" value="Genomic_DNA"/>
</dbReference>
<accession>A0ABU8B998</accession>
<dbReference type="Proteomes" id="UP001364224">
    <property type="component" value="Unassembled WGS sequence"/>
</dbReference>
<evidence type="ECO:0000256" key="1">
    <source>
        <dbReference type="SAM" id="Phobius"/>
    </source>
</evidence>
<evidence type="ECO:0000313" key="2">
    <source>
        <dbReference type="EMBL" id="MEH2555105.1"/>
    </source>
</evidence>
<gene>
    <name evidence="2" type="ORF">V1286_002634</name>
</gene>
<organism evidence="2 3">
    <name type="scientific">Bradyrhizobium algeriense</name>
    <dbReference type="NCBI Taxonomy" id="634784"/>
    <lineage>
        <taxon>Bacteria</taxon>
        <taxon>Pseudomonadati</taxon>
        <taxon>Pseudomonadota</taxon>
        <taxon>Alphaproteobacteria</taxon>
        <taxon>Hyphomicrobiales</taxon>
        <taxon>Nitrobacteraceae</taxon>
        <taxon>Bradyrhizobium</taxon>
    </lineage>
</organism>
<protein>
    <submittedName>
        <fullName evidence="2">Uncharacterized protein</fullName>
    </submittedName>
</protein>
<name>A0ABU8B998_9BRAD</name>
<feature type="transmembrane region" description="Helical" evidence="1">
    <location>
        <begin position="18"/>
        <end position="37"/>
    </location>
</feature>
<evidence type="ECO:0000313" key="3">
    <source>
        <dbReference type="Proteomes" id="UP001364224"/>
    </source>
</evidence>
<reference evidence="2 3" key="1">
    <citation type="submission" date="2024-02" db="EMBL/GenBank/DDBJ databases">
        <title>Adaptive strategies in a cosmopolitan and abundant soil bacterium.</title>
        <authorList>
            <person name="Carini P."/>
        </authorList>
    </citation>
    <scope>NUCLEOTIDE SEQUENCE [LARGE SCALE GENOMIC DNA]</scope>
    <source>
        <strain evidence="2 3">AZCC 1608</strain>
    </source>
</reference>
<keyword evidence="1" id="KW-1133">Transmembrane helix</keyword>
<comment type="caution">
    <text evidence="2">The sequence shown here is derived from an EMBL/GenBank/DDBJ whole genome shotgun (WGS) entry which is preliminary data.</text>
</comment>
<keyword evidence="3" id="KW-1185">Reference proteome</keyword>